<evidence type="ECO:0000313" key="2">
    <source>
        <dbReference type="Proteomes" id="UP000887575"/>
    </source>
</evidence>
<proteinExistence type="predicted"/>
<dbReference type="AlphaFoldDB" id="A0AAF3FM07"/>
<feature type="compositionally biased region" description="Low complexity" evidence="1">
    <location>
        <begin position="68"/>
        <end position="82"/>
    </location>
</feature>
<evidence type="ECO:0000313" key="3">
    <source>
        <dbReference type="WBParaSite" id="MBELARI_LOCUS8179"/>
    </source>
</evidence>
<keyword evidence="2" id="KW-1185">Reference proteome</keyword>
<organism evidence="2 3">
    <name type="scientific">Mesorhabditis belari</name>
    <dbReference type="NCBI Taxonomy" id="2138241"/>
    <lineage>
        <taxon>Eukaryota</taxon>
        <taxon>Metazoa</taxon>
        <taxon>Ecdysozoa</taxon>
        <taxon>Nematoda</taxon>
        <taxon>Chromadorea</taxon>
        <taxon>Rhabditida</taxon>
        <taxon>Rhabditina</taxon>
        <taxon>Rhabditomorpha</taxon>
        <taxon>Rhabditoidea</taxon>
        <taxon>Rhabditidae</taxon>
        <taxon>Mesorhabditinae</taxon>
        <taxon>Mesorhabditis</taxon>
    </lineage>
</organism>
<accession>A0AAF3FM07</accession>
<feature type="compositionally biased region" description="Basic residues" evidence="1">
    <location>
        <begin position="83"/>
        <end position="94"/>
    </location>
</feature>
<dbReference type="WBParaSite" id="MBELARI_LOCUS8179">
    <property type="protein sequence ID" value="MBELARI_LOCUS8179"/>
    <property type="gene ID" value="MBELARI_LOCUS8179"/>
</dbReference>
<name>A0AAF3FM07_9BILA</name>
<dbReference type="Proteomes" id="UP000887575">
    <property type="component" value="Unassembled WGS sequence"/>
</dbReference>
<reference evidence="3" key="1">
    <citation type="submission" date="2024-02" db="UniProtKB">
        <authorList>
            <consortium name="WormBaseParasite"/>
        </authorList>
    </citation>
    <scope>IDENTIFICATION</scope>
</reference>
<evidence type="ECO:0000256" key="1">
    <source>
        <dbReference type="SAM" id="MobiDB-lite"/>
    </source>
</evidence>
<sequence length="94" mass="10570">MKCCEGKVTRFAPELTADSSFSKGNQSSCRHGCSRSFVDSQRRFAAQLLSIMHQEEEQQKRHFSRQVSSSGSSDESSSSSKKSLIKKLSHIFKH</sequence>
<feature type="region of interest" description="Disordered" evidence="1">
    <location>
        <begin position="55"/>
        <end position="94"/>
    </location>
</feature>
<protein>
    <submittedName>
        <fullName evidence="3">Uncharacterized protein</fullName>
    </submittedName>
</protein>